<gene>
    <name evidence="2" type="ORF">M9Y10_001204</name>
</gene>
<reference evidence="2 3" key="1">
    <citation type="submission" date="2024-04" db="EMBL/GenBank/DDBJ databases">
        <title>Tritrichomonas musculus Genome.</title>
        <authorList>
            <person name="Alves-Ferreira E."/>
            <person name="Grigg M."/>
            <person name="Lorenzi H."/>
            <person name="Galac M."/>
        </authorList>
    </citation>
    <scope>NUCLEOTIDE SEQUENCE [LARGE SCALE GENOMIC DNA]</scope>
    <source>
        <strain evidence="2 3">EAF2021</strain>
    </source>
</reference>
<name>A0ABR2L6E8_9EUKA</name>
<sequence length="367" mass="42785">MINIEAIHSILEEINISLQNEYLSEIQVQIMMDRLENATTYKKLKSDYNLSGNEALTHCLLRTCKLEKWYPSMKGGSDCYLSSIDQDYFEEKIKSASEDQNCIPAIYALSLAYYLKKRRNSRAYMLLTYLNNNELAQKCLETEPPSKTWIYGFVRKRNINIVSSQQIELLRRSSCDDQIIGFYFLLHSELFKRHRSLIINMDETMLSAKRRFKVLVKKGLLPLIPEAMKLPHFTGCVCFSASGKVFKPLIILPNKKTFRTLDEFKDFAYFGSTMAGWMTLNTFTYFTILLVCQLSHYRLTLPDDLKDESILLLVDGHPSRFNFTAALILYLFNIDLVLIPPHTSHILQAFDVREYYRPARRSDKLMF</sequence>
<accession>A0ABR2L6E8</accession>
<organism evidence="2 3">
    <name type="scientific">Tritrichomonas musculus</name>
    <dbReference type="NCBI Taxonomy" id="1915356"/>
    <lineage>
        <taxon>Eukaryota</taxon>
        <taxon>Metamonada</taxon>
        <taxon>Parabasalia</taxon>
        <taxon>Tritrichomonadida</taxon>
        <taxon>Tritrichomonadidae</taxon>
        <taxon>Tritrichomonas</taxon>
    </lineage>
</organism>
<evidence type="ECO:0000313" key="3">
    <source>
        <dbReference type="Proteomes" id="UP001470230"/>
    </source>
</evidence>
<keyword evidence="3" id="KW-1185">Reference proteome</keyword>
<protein>
    <recommendedName>
        <fullName evidence="1">DDE-1 domain-containing protein</fullName>
    </recommendedName>
</protein>
<evidence type="ECO:0000259" key="1">
    <source>
        <dbReference type="Pfam" id="PF03184"/>
    </source>
</evidence>
<dbReference type="Proteomes" id="UP001470230">
    <property type="component" value="Unassembled WGS sequence"/>
</dbReference>
<dbReference type="EMBL" id="JAPFFF010000001">
    <property type="protein sequence ID" value="KAK8898912.1"/>
    <property type="molecule type" value="Genomic_DNA"/>
</dbReference>
<dbReference type="InterPro" id="IPR004875">
    <property type="entry name" value="DDE_SF_endonuclease_dom"/>
</dbReference>
<dbReference type="Pfam" id="PF03184">
    <property type="entry name" value="DDE_1"/>
    <property type="match status" value="1"/>
</dbReference>
<evidence type="ECO:0000313" key="2">
    <source>
        <dbReference type="EMBL" id="KAK8898912.1"/>
    </source>
</evidence>
<comment type="caution">
    <text evidence="2">The sequence shown here is derived from an EMBL/GenBank/DDBJ whole genome shotgun (WGS) entry which is preliminary data.</text>
</comment>
<proteinExistence type="predicted"/>
<feature type="domain" description="DDE-1" evidence="1">
    <location>
        <begin position="237"/>
        <end position="352"/>
    </location>
</feature>